<sequence>MSQKHPIPKLGSGTPPPPPTPRIGITGTICKHSFVKTAVFPVATDSARARASINHPFLARTELPPLAQLSVSYRNNRIASRHLARSQDVHYGKRVGAGYTVIHLPRVRWGNHLRPATEPKIGGVEPDGIGGWERGGREYAKPASTTNPPPRAGQGETRRPRRSAGRDVESAWFSKNSFGTGGVEAETRSVQLRVIRWKHLIGYMWSTSTPPPPQVMLMPIVPEHDMEWDPGMERRWNAGVWGRREFPEKSRVVQSDSSHMRGSGSEPAGSRAQVAEMRGECAKIPEKTRQPASSSGMIPTCENPGANQPGIEPGWPRREASSLATTLPHPSQVKNAGTALPLLLDGTSSGRPQEVRPLRAGTTESGPPKSLLYQITFHIGWQEVSSNWNEGWENGRTPEKSGRVATPHPHHSPLIGSQCHREPKKSRQITASSRYDSHIFKSGNARYMRAAVVERLLERSPPTKSFRVRSSAGSLPDFRVGIVHGRFCWSTVFARKTNPDYVAVPPHPRQSNGTLLFQELWTSKTTKGLLSRLAQSNLGLTYNTRHACYATSYRAALIIQNTALNRPKKKGILFFLLPAQESQVAGISHFPLLSGEIWESLNIEVLRADEIEKRVGYGAVPECKGGGNGRSPRKLANQHDSHMQKSGKAPPGIEPCSFRWETANCRHEDSQCTRARADESRCRNAARPRVSRELSVPSGARLQLRTVSKNFHDEALLALRLGQVVIASTSAVLC</sequence>
<feature type="region of interest" description="Disordered" evidence="1">
    <location>
        <begin position="1"/>
        <end position="24"/>
    </location>
</feature>
<proteinExistence type="predicted"/>
<dbReference type="EMBL" id="JARBHB010000008">
    <property type="protein sequence ID" value="KAJ8876736.1"/>
    <property type="molecule type" value="Genomic_DNA"/>
</dbReference>
<gene>
    <name evidence="2" type="ORF">PR048_021183</name>
</gene>
<evidence type="ECO:0000256" key="1">
    <source>
        <dbReference type="SAM" id="MobiDB-lite"/>
    </source>
</evidence>
<feature type="region of interest" description="Disordered" evidence="1">
    <location>
        <begin position="118"/>
        <end position="176"/>
    </location>
</feature>
<feature type="compositionally biased region" description="Polar residues" evidence="1">
    <location>
        <begin position="322"/>
        <end position="335"/>
    </location>
</feature>
<feature type="region of interest" description="Disordered" evidence="1">
    <location>
        <begin position="622"/>
        <end position="651"/>
    </location>
</feature>
<evidence type="ECO:0000313" key="3">
    <source>
        <dbReference type="Proteomes" id="UP001159363"/>
    </source>
</evidence>
<comment type="caution">
    <text evidence="2">The sequence shown here is derived from an EMBL/GenBank/DDBJ whole genome shotgun (WGS) entry which is preliminary data.</text>
</comment>
<reference evidence="2 3" key="1">
    <citation type="submission" date="2023-02" db="EMBL/GenBank/DDBJ databases">
        <title>LHISI_Scaffold_Assembly.</title>
        <authorList>
            <person name="Stuart O.P."/>
            <person name="Cleave R."/>
            <person name="Magrath M.J.L."/>
            <person name="Mikheyev A.S."/>
        </authorList>
    </citation>
    <scope>NUCLEOTIDE SEQUENCE [LARGE SCALE GENOMIC DNA]</scope>
    <source>
        <strain evidence="2">Daus_M_001</strain>
        <tissue evidence="2">Leg muscle</tissue>
    </source>
</reference>
<feature type="region of interest" description="Disordered" evidence="1">
    <location>
        <begin position="251"/>
        <end position="272"/>
    </location>
</feature>
<protein>
    <submittedName>
        <fullName evidence="2">Uncharacterized protein</fullName>
    </submittedName>
</protein>
<dbReference type="Proteomes" id="UP001159363">
    <property type="component" value="Chromosome 7"/>
</dbReference>
<accession>A0ABQ9GXH8</accession>
<evidence type="ECO:0000313" key="2">
    <source>
        <dbReference type="EMBL" id="KAJ8876736.1"/>
    </source>
</evidence>
<feature type="region of interest" description="Disordered" evidence="1">
    <location>
        <begin position="390"/>
        <end position="433"/>
    </location>
</feature>
<feature type="region of interest" description="Disordered" evidence="1">
    <location>
        <begin position="285"/>
        <end position="369"/>
    </location>
</feature>
<organism evidence="2 3">
    <name type="scientific">Dryococelus australis</name>
    <dbReference type="NCBI Taxonomy" id="614101"/>
    <lineage>
        <taxon>Eukaryota</taxon>
        <taxon>Metazoa</taxon>
        <taxon>Ecdysozoa</taxon>
        <taxon>Arthropoda</taxon>
        <taxon>Hexapoda</taxon>
        <taxon>Insecta</taxon>
        <taxon>Pterygota</taxon>
        <taxon>Neoptera</taxon>
        <taxon>Polyneoptera</taxon>
        <taxon>Phasmatodea</taxon>
        <taxon>Verophasmatodea</taxon>
        <taxon>Anareolatae</taxon>
        <taxon>Phasmatidae</taxon>
        <taxon>Eurycanthinae</taxon>
        <taxon>Dryococelus</taxon>
    </lineage>
</organism>
<keyword evidence="3" id="KW-1185">Reference proteome</keyword>
<name>A0ABQ9GXH8_9NEOP</name>